<evidence type="ECO:0000259" key="3">
    <source>
        <dbReference type="Pfam" id="PF00059"/>
    </source>
</evidence>
<name>A0A8W8MA94_MAGGI</name>
<feature type="signal peptide" evidence="2">
    <location>
        <begin position="1"/>
        <end position="21"/>
    </location>
</feature>
<dbReference type="EnsemblMetazoa" id="G32058.1">
    <property type="protein sequence ID" value="G32058.1:cds"/>
    <property type="gene ID" value="G32058"/>
</dbReference>
<keyword evidence="5" id="KW-1185">Reference proteome</keyword>
<accession>A0A8W8MA94</accession>
<keyword evidence="1" id="KW-1133">Transmembrane helix</keyword>
<dbReference type="AlphaFoldDB" id="A0A8W8MA94"/>
<dbReference type="InterPro" id="IPR001304">
    <property type="entry name" value="C-type_lectin-like"/>
</dbReference>
<dbReference type="CDD" id="cd00037">
    <property type="entry name" value="CLECT"/>
    <property type="match status" value="1"/>
</dbReference>
<sequence>MMYDVVPVLLILCTIGRKALSNLQESDPKCRYRVHFPNASWHTAYDVCAGENKTLAKISSQIEIQLVDLVLLDVEKLIEDLEAKTYLQGVWIEGFRRSSNNETMQQNCRSLDPTFNIVTAAEDDILCLYYNYTDKKFYADNCSTDRAFLCESMTTDLENCMMNNGITSVVSDRKNGICELRSTPNLTLEECKSGCLKDSRCYAIEHLSSSCKDLMYMYKQCSFGRHTLFINHKGLFIYHPTLPSPADAKPFKEWCPEITQEIIQEKIENIQKNLTVNKKETNQYIRTLTSAPDERQSAKNIGIVGVTVISVVFGVIMLSDCINVVRGIQNKCKRSEDS</sequence>
<evidence type="ECO:0000313" key="5">
    <source>
        <dbReference type="Proteomes" id="UP000005408"/>
    </source>
</evidence>
<proteinExistence type="predicted"/>
<dbReference type="Gene3D" id="3.10.100.10">
    <property type="entry name" value="Mannose-Binding Protein A, subunit A"/>
    <property type="match status" value="1"/>
</dbReference>
<organism evidence="4 5">
    <name type="scientific">Magallana gigas</name>
    <name type="common">Pacific oyster</name>
    <name type="synonym">Crassostrea gigas</name>
    <dbReference type="NCBI Taxonomy" id="29159"/>
    <lineage>
        <taxon>Eukaryota</taxon>
        <taxon>Metazoa</taxon>
        <taxon>Spiralia</taxon>
        <taxon>Lophotrochozoa</taxon>
        <taxon>Mollusca</taxon>
        <taxon>Bivalvia</taxon>
        <taxon>Autobranchia</taxon>
        <taxon>Pteriomorphia</taxon>
        <taxon>Ostreida</taxon>
        <taxon>Ostreoidea</taxon>
        <taxon>Ostreidae</taxon>
        <taxon>Magallana</taxon>
    </lineage>
</organism>
<keyword evidence="2" id="KW-0732">Signal</keyword>
<keyword evidence="1" id="KW-0472">Membrane</keyword>
<dbReference type="OMA" id="DEWIGTK"/>
<feature type="chain" id="PRO_5036460925" description="C-type lectin domain-containing protein" evidence="2">
    <location>
        <begin position="22"/>
        <end position="338"/>
    </location>
</feature>
<dbReference type="SUPFAM" id="SSF56436">
    <property type="entry name" value="C-type lectin-like"/>
    <property type="match status" value="1"/>
</dbReference>
<dbReference type="InterPro" id="IPR016187">
    <property type="entry name" value="CTDL_fold"/>
</dbReference>
<evidence type="ECO:0000256" key="2">
    <source>
        <dbReference type="SAM" id="SignalP"/>
    </source>
</evidence>
<protein>
    <recommendedName>
        <fullName evidence="3">C-type lectin domain-containing protein</fullName>
    </recommendedName>
</protein>
<dbReference type="InterPro" id="IPR016186">
    <property type="entry name" value="C-type_lectin-like/link_sf"/>
</dbReference>
<evidence type="ECO:0000256" key="1">
    <source>
        <dbReference type="SAM" id="Phobius"/>
    </source>
</evidence>
<dbReference type="Pfam" id="PF00059">
    <property type="entry name" value="Lectin_C"/>
    <property type="match status" value="1"/>
</dbReference>
<dbReference type="OrthoDB" id="6153299at2759"/>
<evidence type="ECO:0000313" key="4">
    <source>
        <dbReference type="EnsemblMetazoa" id="G32058.1:cds"/>
    </source>
</evidence>
<keyword evidence="1" id="KW-0812">Transmembrane</keyword>
<dbReference type="Proteomes" id="UP000005408">
    <property type="component" value="Unassembled WGS sequence"/>
</dbReference>
<feature type="domain" description="C-type lectin" evidence="3">
    <location>
        <begin position="39"/>
        <end position="151"/>
    </location>
</feature>
<reference evidence="4" key="1">
    <citation type="submission" date="2022-08" db="UniProtKB">
        <authorList>
            <consortium name="EnsemblMetazoa"/>
        </authorList>
    </citation>
    <scope>IDENTIFICATION</scope>
    <source>
        <strain evidence="4">05x7-T-G4-1.051#20</strain>
    </source>
</reference>
<feature type="transmembrane region" description="Helical" evidence="1">
    <location>
        <begin position="301"/>
        <end position="325"/>
    </location>
</feature>